<keyword evidence="5" id="KW-1185">Reference proteome</keyword>
<dbReference type="PANTHER" id="PTHR31290:SF5">
    <property type="entry name" value="UV-DAMAGE ENDONUCLEASE"/>
    <property type="match status" value="1"/>
</dbReference>
<dbReference type="AlphaFoldDB" id="A0A942ZAU7"/>
<dbReference type="GO" id="GO:0009411">
    <property type="term" value="P:response to UV"/>
    <property type="evidence" value="ECO:0007669"/>
    <property type="project" value="InterPro"/>
</dbReference>
<evidence type="ECO:0000259" key="3">
    <source>
        <dbReference type="Pfam" id="PF08349"/>
    </source>
</evidence>
<dbReference type="EMBL" id="WSFT01000053">
    <property type="protein sequence ID" value="MBS4540125.1"/>
    <property type="molecule type" value="Genomic_DNA"/>
</dbReference>
<dbReference type="Pfam" id="PF03851">
    <property type="entry name" value="UvdE"/>
    <property type="match status" value="1"/>
</dbReference>
<feature type="domain" description="DUF1722" evidence="3">
    <location>
        <begin position="204"/>
        <end position="312"/>
    </location>
</feature>
<dbReference type="NCBIfam" id="TIGR00629">
    <property type="entry name" value="uvde"/>
    <property type="match status" value="1"/>
</dbReference>
<accession>A0A942ZAU7</accession>
<proteinExistence type="predicted"/>
<evidence type="ECO:0000313" key="4">
    <source>
        <dbReference type="EMBL" id="MBS4540125.1"/>
    </source>
</evidence>
<keyword evidence="4" id="KW-0255">Endonuclease</keyword>
<evidence type="ECO:0000313" key="5">
    <source>
        <dbReference type="Proteomes" id="UP000724672"/>
    </source>
</evidence>
<keyword evidence="1" id="KW-0227">DNA damage</keyword>
<evidence type="ECO:0000256" key="2">
    <source>
        <dbReference type="ARBA" id="ARBA00023204"/>
    </source>
</evidence>
<dbReference type="Pfam" id="PF08349">
    <property type="entry name" value="DUF1722"/>
    <property type="match status" value="1"/>
</dbReference>
<name>A0A942ZAU7_9FIRM</name>
<evidence type="ECO:0000256" key="1">
    <source>
        <dbReference type="ARBA" id="ARBA00022763"/>
    </source>
</evidence>
<dbReference type="Gene3D" id="3.20.20.150">
    <property type="entry name" value="Divalent-metal-dependent TIM barrel enzymes"/>
    <property type="match status" value="1"/>
</dbReference>
<dbReference type="GO" id="GO:0006289">
    <property type="term" value="P:nucleotide-excision repair"/>
    <property type="evidence" value="ECO:0007669"/>
    <property type="project" value="InterPro"/>
</dbReference>
<protein>
    <submittedName>
        <fullName evidence="4">UV DNA damage repair endonuclease UvsE</fullName>
    </submittedName>
</protein>
<dbReference type="InterPro" id="IPR004601">
    <property type="entry name" value="UvdE"/>
</dbReference>
<organism evidence="4 5">
    <name type="scientific">Anaeromonas frigoriresistens</name>
    <dbReference type="NCBI Taxonomy" id="2683708"/>
    <lineage>
        <taxon>Bacteria</taxon>
        <taxon>Bacillati</taxon>
        <taxon>Bacillota</taxon>
        <taxon>Tissierellia</taxon>
        <taxon>Tissierellales</taxon>
        <taxon>Thermohalobacteraceae</taxon>
        <taxon>Anaeromonas</taxon>
    </lineage>
</organism>
<dbReference type="PANTHER" id="PTHR31290">
    <property type="entry name" value="UV-DAMAGE ENDONUCLEASE"/>
    <property type="match status" value="1"/>
</dbReference>
<comment type="caution">
    <text evidence="4">The sequence shown here is derived from an EMBL/GenBank/DDBJ whole genome shotgun (WGS) entry which is preliminary data.</text>
</comment>
<keyword evidence="4" id="KW-0540">Nuclease</keyword>
<dbReference type="Proteomes" id="UP000724672">
    <property type="component" value="Unassembled WGS sequence"/>
</dbReference>
<dbReference type="InterPro" id="IPR013560">
    <property type="entry name" value="DUF1722"/>
</dbReference>
<keyword evidence="2" id="KW-0234">DNA repair</keyword>
<dbReference type="GO" id="GO:0004519">
    <property type="term" value="F:endonuclease activity"/>
    <property type="evidence" value="ECO:0007669"/>
    <property type="project" value="UniProtKB-KW"/>
</dbReference>
<keyword evidence="4" id="KW-0378">Hydrolase</keyword>
<sequence>MHPGQYTVLDSNNRTVVDNAISELEYHGKFLDEITDDYTHKIVLHIGGIYGDKSKAIERFIENFNNLSNNVKNRLIIENDEKNYTIEDVLYISDIINIPVVFDNLHNQINGNYEINDILNKVYKTWDAKDGNPKSHYSQQAPYKRIGSHTKTIEPYSFLKYINNMSKDVDIMLEVKDKNISTEKLMTLMNNDINVLRNEWGKYKYNIMEKSYYDYKTISKYINSDSPELQKFIYMLDKSLNKEKSIGDEINTINHIWGYFKKDSTKEEREKLFNIVRDYKQKDIHISEVKKYLYELTVKYRQDYLLNSYYFNKIY</sequence>
<reference evidence="4" key="1">
    <citation type="submission" date="2019-12" db="EMBL/GenBank/DDBJ databases">
        <title>Clostridiaceae gen. nov. sp. nov., isolated from sediment in Xinjiang, China.</title>
        <authorList>
            <person name="Zhang R."/>
        </authorList>
    </citation>
    <scope>NUCLEOTIDE SEQUENCE</scope>
    <source>
        <strain evidence="4">D2Q-11</strain>
    </source>
</reference>
<gene>
    <name evidence="4" type="primary">uvsE</name>
    <name evidence="4" type="ORF">GOQ27_16725</name>
</gene>